<dbReference type="SMART" id="SM00530">
    <property type="entry name" value="HTH_XRE"/>
    <property type="match status" value="1"/>
</dbReference>
<dbReference type="Gene3D" id="2.60.120.10">
    <property type="entry name" value="Jelly Rolls"/>
    <property type="match status" value="1"/>
</dbReference>
<dbReference type="RefSeq" id="WP_147927960.1">
    <property type="nucleotide sequence ID" value="NZ_VKAC01000013.1"/>
</dbReference>
<dbReference type="Pfam" id="PF07883">
    <property type="entry name" value="Cupin_2"/>
    <property type="match status" value="1"/>
</dbReference>
<dbReference type="PANTHER" id="PTHR46797:SF1">
    <property type="entry name" value="METHYLPHOSPHONATE SYNTHASE"/>
    <property type="match status" value="1"/>
</dbReference>
<dbReference type="OrthoDB" id="5584941at2"/>
<evidence type="ECO:0000256" key="1">
    <source>
        <dbReference type="ARBA" id="ARBA00023125"/>
    </source>
</evidence>
<name>A0A5C8Z6H2_9ACTN</name>
<reference evidence="4 5" key="1">
    <citation type="submission" date="2019-07" db="EMBL/GenBank/DDBJ databases">
        <title>Quadrisphaera sp. strain DD2A genome sequencing and assembly.</title>
        <authorList>
            <person name="Kim I."/>
        </authorList>
    </citation>
    <scope>NUCLEOTIDE SEQUENCE [LARGE SCALE GENOMIC DNA]</scope>
    <source>
        <strain evidence="4 5">DD2A</strain>
    </source>
</reference>
<dbReference type="GO" id="GO:0003700">
    <property type="term" value="F:DNA-binding transcription factor activity"/>
    <property type="evidence" value="ECO:0007669"/>
    <property type="project" value="TreeGrafter"/>
</dbReference>
<dbReference type="AlphaFoldDB" id="A0A5C8Z6H2"/>
<proteinExistence type="predicted"/>
<dbReference type="Pfam" id="PF13560">
    <property type="entry name" value="HTH_31"/>
    <property type="match status" value="1"/>
</dbReference>
<sequence>MTEPSQPEPLADDPGALVGAAVRARRTAAGLSVAELARRAQVSGPFVSQLEGGRSSVSIPVLYRLASALGCAANDLLPLTGEARRTTRAGEGPRYRVSDDDDEGRPPQRSRLLTRTGEGVLLEAHHYVIDPGDAEQDWFSQPGEVFVHVLRGALAVEFVDGTSTDLGAGDSLHHEGDVPHRWVLRPGPGGSVQPVEALAVVTAARKP</sequence>
<dbReference type="GO" id="GO:0005829">
    <property type="term" value="C:cytosol"/>
    <property type="evidence" value="ECO:0007669"/>
    <property type="project" value="TreeGrafter"/>
</dbReference>
<protein>
    <submittedName>
        <fullName evidence="4">Helix-turn-helix domain-containing protein</fullName>
    </submittedName>
</protein>
<comment type="caution">
    <text evidence="4">The sequence shown here is derived from an EMBL/GenBank/DDBJ whole genome shotgun (WGS) entry which is preliminary data.</text>
</comment>
<dbReference type="Proteomes" id="UP000321234">
    <property type="component" value="Unassembled WGS sequence"/>
</dbReference>
<dbReference type="CDD" id="cd00093">
    <property type="entry name" value="HTH_XRE"/>
    <property type="match status" value="1"/>
</dbReference>
<gene>
    <name evidence="4" type="ORF">FMM08_18935</name>
</gene>
<dbReference type="InterPro" id="IPR014710">
    <property type="entry name" value="RmlC-like_jellyroll"/>
</dbReference>
<evidence type="ECO:0000259" key="3">
    <source>
        <dbReference type="PROSITE" id="PS50943"/>
    </source>
</evidence>
<dbReference type="EMBL" id="VKAC01000013">
    <property type="protein sequence ID" value="TXR52530.1"/>
    <property type="molecule type" value="Genomic_DNA"/>
</dbReference>
<accession>A0A5C8Z6H2</accession>
<dbReference type="CDD" id="cd02209">
    <property type="entry name" value="cupin_XRE_C"/>
    <property type="match status" value="1"/>
</dbReference>
<feature type="domain" description="HTH cro/C1-type" evidence="3">
    <location>
        <begin position="22"/>
        <end position="76"/>
    </location>
</feature>
<evidence type="ECO:0000313" key="4">
    <source>
        <dbReference type="EMBL" id="TXR52530.1"/>
    </source>
</evidence>
<dbReference type="SUPFAM" id="SSF51182">
    <property type="entry name" value="RmlC-like cupins"/>
    <property type="match status" value="1"/>
</dbReference>
<dbReference type="InterPro" id="IPR001387">
    <property type="entry name" value="Cro/C1-type_HTH"/>
</dbReference>
<dbReference type="PANTHER" id="PTHR46797">
    <property type="entry name" value="HTH-TYPE TRANSCRIPTIONAL REGULATOR"/>
    <property type="match status" value="1"/>
</dbReference>
<dbReference type="Gene3D" id="1.10.260.40">
    <property type="entry name" value="lambda repressor-like DNA-binding domains"/>
    <property type="match status" value="1"/>
</dbReference>
<feature type="region of interest" description="Disordered" evidence="2">
    <location>
        <begin position="84"/>
        <end position="110"/>
    </location>
</feature>
<dbReference type="InterPro" id="IPR011051">
    <property type="entry name" value="RmlC_Cupin_sf"/>
</dbReference>
<dbReference type="InterPro" id="IPR010982">
    <property type="entry name" value="Lambda_DNA-bd_dom_sf"/>
</dbReference>
<evidence type="ECO:0000256" key="2">
    <source>
        <dbReference type="SAM" id="MobiDB-lite"/>
    </source>
</evidence>
<organism evidence="4 5">
    <name type="scientific">Quadrisphaera setariae</name>
    <dbReference type="NCBI Taxonomy" id="2593304"/>
    <lineage>
        <taxon>Bacteria</taxon>
        <taxon>Bacillati</taxon>
        <taxon>Actinomycetota</taxon>
        <taxon>Actinomycetes</taxon>
        <taxon>Kineosporiales</taxon>
        <taxon>Kineosporiaceae</taxon>
        <taxon>Quadrisphaera</taxon>
    </lineage>
</organism>
<dbReference type="SUPFAM" id="SSF47413">
    <property type="entry name" value="lambda repressor-like DNA-binding domains"/>
    <property type="match status" value="1"/>
</dbReference>
<dbReference type="GO" id="GO:0003677">
    <property type="term" value="F:DNA binding"/>
    <property type="evidence" value="ECO:0007669"/>
    <property type="project" value="UniProtKB-KW"/>
</dbReference>
<evidence type="ECO:0000313" key="5">
    <source>
        <dbReference type="Proteomes" id="UP000321234"/>
    </source>
</evidence>
<keyword evidence="1" id="KW-0238">DNA-binding</keyword>
<dbReference type="PROSITE" id="PS50943">
    <property type="entry name" value="HTH_CROC1"/>
    <property type="match status" value="1"/>
</dbReference>
<dbReference type="InterPro" id="IPR050807">
    <property type="entry name" value="TransReg_Diox_bact_type"/>
</dbReference>
<keyword evidence="5" id="KW-1185">Reference proteome</keyword>
<dbReference type="InterPro" id="IPR013096">
    <property type="entry name" value="Cupin_2"/>
</dbReference>